<protein>
    <recommendedName>
        <fullName evidence="3">Restriction endonuclease</fullName>
    </recommendedName>
</protein>
<sequence>MNVSDILQLPDNSSVKTSFLQDVVTNYDSFCDLVENRVLDVALELERNKPLYHEMGEDQLTGIFVISLKISGLDADHDTFRNGHVDLLVKNGRYEWMGEAKLDNGPAYLMEGFRQLSDRYTDGNPTSSRGGLLIYTQKQNKTVLMDNWLAHVSGNYEVPVECVERCQETLSSRTKHTHHATGIDYKIRHIAVSLYYKPTDKSARNSKAK</sequence>
<accession>A0ABY0REG2</accession>
<gene>
    <name evidence="1" type="ORF">SAMN04490208_1676</name>
</gene>
<dbReference type="EMBL" id="LT629706">
    <property type="protein sequence ID" value="SDN84698.1"/>
    <property type="molecule type" value="Genomic_DNA"/>
</dbReference>
<dbReference type="RefSeq" id="WP_060549122.1">
    <property type="nucleotide sequence ID" value="NZ_JYLI01000009.1"/>
</dbReference>
<name>A0ABY0REG2_9PSED</name>
<proteinExistence type="predicted"/>
<dbReference type="Proteomes" id="UP000181903">
    <property type="component" value="Chromosome I"/>
</dbReference>
<reference evidence="1 2" key="1">
    <citation type="submission" date="2016-10" db="EMBL/GenBank/DDBJ databases">
        <authorList>
            <person name="Varghese N."/>
            <person name="Submissions S."/>
        </authorList>
    </citation>
    <scope>NUCLEOTIDE SEQUENCE [LARGE SCALE GENOMIC DNA]</scope>
    <source>
        <strain evidence="1 2">BS2776</strain>
    </source>
</reference>
<evidence type="ECO:0000313" key="2">
    <source>
        <dbReference type="Proteomes" id="UP000181903"/>
    </source>
</evidence>
<evidence type="ECO:0008006" key="3">
    <source>
        <dbReference type="Google" id="ProtNLM"/>
    </source>
</evidence>
<dbReference type="GeneID" id="66760819"/>
<keyword evidence="2" id="KW-1185">Reference proteome</keyword>
<organism evidence="1 2">
    <name type="scientific">Pseudomonas poae</name>
    <dbReference type="NCBI Taxonomy" id="200451"/>
    <lineage>
        <taxon>Bacteria</taxon>
        <taxon>Pseudomonadati</taxon>
        <taxon>Pseudomonadota</taxon>
        <taxon>Gammaproteobacteria</taxon>
        <taxon>Pseudomonadales</taxon>
        <taxon>Pseudomonadaceae</taxon>
        <taxon>Pseudomonas</taxon>
    </lineage>
</organism>
<evidence type="ECO:0000313" key="1">
    <source>
        <dbReference type="EMBL" id="SDN84698.1"/>
    </source>
</evidence>